<dbReference type="EMBL" id="FODD01000026">
    <property type="protein sequence ID" value="SEO42641.1"/>
    <property type="molecule type" value="Genomic_DNA"/>
</dbReference>
<sequence length="276" mass="28782">MPENTPHTVLPAEPTGEFQRRVTGSGTESDPLKVYPMPTAQDPVAAAIAKQRQGVTQYEAAFRSGADLSVNLPADVRQMVSQAASAITGTVGKAQDARKRADSFLNDQTMWPDGRRMMAGDAIKAAQDSISESFSEADAKMAIADALLYETSRPRLAQADAMTARADLDMITRSAISANSPGALVNSLKTLASGDDALAALVADETYLTRFLAANGIAQDVAQAIVTNVKAAVVASAAASGDPKRAAAGRTSQALGELRKARAAATSYARNTLNAK</sequence>
<organism evidence="2 3">
    <name type="scientific">Actinacidiphila rubida</name>
    <dbReference type="NCBI Taxonomy" id="310780"/>
    <lineage>
        <taxon>Bacteria</taxon>
        <taxon>Bacillati</taxon>
        <taxon>Actinomycetota</taxon>
        <taxon>Actinomycetes</taxon>
        <taxon>Kitasatosporales</taxon>
        <taxon>Streptomycetaceae</taxon>
        <taxon>Actinacidiphila</taxon>
    </lineage>
</organism>
<dbReference type="AlphaFoldDB" id="A0A1H8PLH6"/>
<protein>
    <submittedName>
        <fullName evidence="2">Uncharacterized protein</fullName>
    </submittedName>
</protein>
<reference evidence="2 3" key="1">
    <citation type="submission" date="2016-10" db="EMBL/GenBank/DDBJ databases">
        <authorList>
            <person name="de Groot N.N."/>
        </authorList>
    </citation>
    <scope>NUCLEOTIDE SEQUENCE [LARGE SCALE GENOMIC DNA]</scope>
    <source>
        <strain evidence="2 3">CGMCC 4.2026</strain>
    </source>
</reference>
<dbReference type="STRING" id="310780.SAMN05216267_102628"/>
<feature type="region of interest" description="Disordered" evidence="1">
    <location>
        <begin position="1"/>
        <end position="35"/>
    </location>
</feature>
<keyword evidence="3" id="KW-1185">Reference proteome</keyword>
<dbReference type="OrthoDB" id="9847127at2"/>
<gene>
    <name evidence="2" type="ORF">SAMN05216267_102628</name>
</gene>
<dbReference type="Proteomes" id="UP000181951">
    <property type="component" value="Unassembled WGS sequence"/>
</dbReference>
<accession>A0A1H8PLH6</accession>
<name>A0A1H8PLH6_9ACTN</name>
<evidence type="ECO:0000313" key="3">
    <source>
        <dbReference type="Proteomes" id="UP000181951"/>
    </source>
</evidence>
<evidence type="ECO:0000256" key="1">
    <source>
        <dbReference type="SAM" id="MobiDB-lite"/>
    </source>
</evidence>
<dbReference type="RefSeq" id="WP_069465176.1">
    <property type="nucleotide sequence ID" value="NZ_FODD01000026.1"/>
</dbReference>
<proteinExistence type="predicted"/>
<evidence type="ECO:0000313" key="2">
    <source>
        <dbReference type="EMBL" id="SEO42641.1"/>
    </source>
</evidence>